<evidence type="ECO:0000256" key="4">
    <source>
        <dbReference type="ARBA" id="ARBA00022723"/>
    </source>
</evidence>
<dbReference type="GO" id="GO:0046872">
    <property type="term" value="F:metal ion binding"/>
    <property type="evidence" value="ECO:0007669"/>
    <property type="project" value="UniProtKB-KW"/>
</dbReference>
<dbReference type="Gene3D" id="3.30.1380.10">
    <property type="match status" value="1"/>
</dbReference>
<evidence type="ECO:0000256" key="7">
    <source>
        <dbReference type="ARBA" id="ARBA00022833"/>
    </source>
</evidence>
<sequence>MTDATRKARRRFLHTTGTLALAAGLMPLAPRRALASLPAKLPANLPANQALAGLPDARMLAFDHTHTGERVSLVYAVGERFVPEALTTLNGFLRDHYSGKVGTIDPQLFELLFQVRRELGTDKPFQVISGYRSPATNSRLRNSRGGGVAKHSLHMDGKAIDIRLAGVSLADVRDAAKSLQRGGVGYYESDQFVHLDTGRVRYW</sequence>
<dbReference type="AlphaFoldDB" id="A0A976AYI3"/>
<evidence type="ECO:0000256" key="6">
    <source>
        <dbReference type="ARBA" id="ARBA00022801"/>
    </source>
</evidence>
<gene>
    <name evidence="12" type="ORF">CBM2613_A50299</name>
</gene>
<dbReference type="EMBL" id="OFTH01000029">
    <property type="protein sequence ID" value="SOZ64129.1"/>
    <property type="molecule type" value="Genomic_DNA"/>
</dbReference>
<keyword evidence="4" id="KW-0479">Metal-binding</keyword>
<keyword evidence="7" id="KW-0862">Zinc</keyword>
<organism evidence="12 13">
    <name type="scientific">Cupriavidus taiwanensis</name>
    <dbReference type="NCBI Taxonomy" id="164546"/>
    <lineage>
        <taxon>Bacteria</taxon>
        <taxon>Pseudomonadati</taxon>
        <taxon>Pseudomonadota</taxon>
        <taxon>Betaproteobacteria</taxon>
        <taxon>Burkholderiales</taxon>
        <taxon>Burkholderiaceae</taxon>
        <taxon>Cupriavidus</taxon>
    </lineage>
</organism>
<evidence type="ECO:0000256" key="3">
    <source>
        <dbReference type="ARBA" id="ARBA00022670"/>
    </source>
</evidence>
<evidence type="ECO:0000256" key="5">
    <source>
        <dbReference type="ARBA" id="ARBA00022729"/>
    </source>
</evidence>
<dbReference type="GO" id="GO:0071555">
    <property type="term" value="P:cell wall organization"/>
    <property type="evidence" value="ECO:0007669"/>
    <property type="project" value="UniProtKB-KW"/>
</dbReference>
<dbReference type="GO" id="GO:0008237">
    <property type="term" value="F:metallopeptidase activity"/>
    <property type="evidence" value="ECO:0007669"/>
    <property type="project" value="UniProtKB-KW"/>
</dbReference>
<keyword evidence="6" id="KW-0378">Hydrolase</keyword>
<dbReference type="PANTHER" id="PTHR37425:SF1">
    <property type="entry name" value="OUTER MEMBRANE PROTEIN"/>
    <property type="match status" value="1"/>
</dbReference>
<dbReference type="CDD" id="cd14844">
    <property type="entry name" value="Zn-DD-carboxypeptidase_like"/>
    <property type="match status" value="1"/>
</dbReference>
<dbReference type="SUPFAM" id="SSF55166">
    <property type="entry name" value="Hedgehog/DD-peptidase"/>
    <property type="match status" value="1"/>
</dbReference>
<protein>
    <recommendedName>
        <fullName evidence="11">Murein endopeptidase K</fullName>
    </recommendedName>
</protein>
<keyword evidence="8" id="KW-0482">Metalloprotease</keyword>
<comment type="pathway">
    <text evidence="2">Cell wall biogenesis; cell wall polysaccharide biosynthesis.</text>
</comment>
<comment type="caution">
    <text evidence="12">The sequence shown here is derived from an EMBL/GenBank/DDBJ whole genome shotgun (WGS) entry which is preliminary data.</text>
</comment>
<dbReference type="Proteomes" id="UP000256952">
    <property type="component" value="Chromosome CBM2613_a"/>
</dbReference>
<keyword evidence="5" id="KW-0732">Signal</keyword>
<evidence type="ECO:0000256" key="2">
    <source>
        <dbReference type="ARBA" id="ARBA00004776"/>
    </source>
</evidence>
<keyword evidence="3" id="KW-0645">Protease</keyword>
<evidence type="ECO:0000256" key="10">
    <source>
        <dbReference type="ARBA" id="ARBA00093448"/>
    </source>
</evidence>
<evidence type="ECO:0000256" key="11">
    <source>
        <dbReference type="ARBA" id="ARBA00093666"/>
    </source>
</evidence>
<evidence type="ECO:0000313" key="12">
    <source>
        <dbReference type="EMBL" id="SOZ64129.1"/>
    </source>
</evidence>
<evidence type="ECO:0000313" key="13">
    <source>
        <dbReference type="Proteomes" id="UP000256952"/>
    </source>
</evidence>
<dbReference type="Pfam" id="PF05951">
    <property type="entry name" value="Peptidase_M15_2"/>
    <property type="match status" value="1"/>
</dbReference>
<evidence type="ECO:0000256" key="9">
    <source>
        <dbReference type="ARBA" id="ARBA00023316"/>
    </source>
</evidence>
<comment type="similarity">
    <text evidence="10">Belongs to the peptidase M15 family.</text>
</comment>
<dbReference type="PANTHER" id="PTHR37425">
    <property type="match status" value="1"/>
</dbReference>
<evidence type="ECO:0000256" key="1">
    <source>
        <dbReference type="ARBA" id="ARBA00001947"/>
    </source>
</evidence>
<dbReference type="GO" id="GO:0006508">
    <property type="term" value="P:proteolysis"/>
    <property type="evidence" value="ECO:0007669"/>
    <property type="project" value="UniProtKB-KW"/>
</dbReference>
<dbReference type="InterPro" id="IPR006311">
    <property type="entry name" value="TAT_signal"/>
</dbReference>
<dbReference type="RefSeq" id="WP_116330398.1">
    <property type="nucleotide sequence ID" value="NZ_LT992559.1"/>
</dbReference>
<dbReference type="InterPro" id="IPR009045">
    <property type="entry name" value="Zn_M74/Hedgehog-like"/>
</dbReference>
<keyword evidence="9" id="KW-0961">Cell wall biogenesis/degradation</keyword>
<proteinExistence type="inferred from homology"/>
<dbReference type="PROSITE" id="PS51318">
    <property type="entry name" value="TAT"/>
    <property type="match status" value="1"/>
</dbReference>
<reference evidence="12 13" key="1">
    <citation type="submission" date="2018-01" db="EMBL/GenBank/DDBJ databases">
        <authorList>
            <person name="Clerissi C."/>
        </authorList>
    </citation>
    <scope>NUCLEOTIDE SEQUENCE [LARGE SCALE GENOMIC DNA]</scope>
    <source>
        <strain evidence="12">Cupriavidus taiwanensis STM 8556</strain>
    </source>
</reference>
<name>A0A976AYI3_9BURK</name>
<comment type="cofactor">
    <cofactor evidence="1">
        <name>Zn(2+)</name>
        <dbReference type="ChEBI" id="CHEBI:29105"/>
    </cofactor>
</comment>
<accession>A0A976AYI3</accession>
<evidence type="ECO:0000256" key="8">
    <source>
        <dbReference type="ARBA" id="ARBA00023049"/>
    </source>
</evidence>
<dbReference type="InterPro" id="IPR010275">
    <property type="entry name" value="MepK"/>
</dbReference>